<dbReference type="CDD" id="cd18774">
    <property type="entry name" value="PDC2_HK_sensor"/>
    <property type="match status" value="1"/>
</dbReference>
<evidence type="ECO:0000256" key="19">
    <source>
        <dbReference type="SAM" id="Phobius"/>
    </source>
</evidence>
<comment type="caution">
    <text evidence="21">The sequence shown here is derived from an EMBL/GenBank/DDBJ whole genome shotgun (WGS) entry which is preliminary data.</text>
</comment>
<evidence type="ECO:0000256" key="8">
    <source>
        <dbReference type="ARBA" id="ARBA00022553"/>
    </source>
</evidence>
<dbReference type="CDD" id="cd16917">
    <property type="entry name" value="HATPase_UhpB-NarQ-NarX-like"/>
    <property type="match status" value="1"/>
</dbReference>
<gene>
    <name evidence="21" type="ORF">CQ13_32380</name>
</gene>
<dbReference type="Gene3D" id="1.20.5.1930">
    <property type="match status" value="1"/>
</dbReference>
<dbReference type="GO" id="GO:0005524">
    <property type="term" value="F:ATP binding"/>
    <property type="evidence" value="ECO:0007669"/>
    <property type="project" value="UniProtKB-KW"/>
</dbReference>
<evidence type="ECO:0000256" key="5">
    <source>
        <dbReference type="ARBA" id="ARBA00017322"/>
    </source>
</evidence>
<evidence type="ECO:0000256" key="3">
    <source>
        <dbReference type="ARBA" id="ARBA00004496"/>
    </source>
</evidence>
<dbReference type="SMART" id="SM00387">
    <property type="entry name" value="HATPase_c"/>
    <property type="match status" value="1"/>
</dbReference>
<dbReference type="InterPro" id="IPR011712">
    <property type="entry name" value="Sig_transdc_His_kin_sub3_dim/P"/>
</dbReference>
<reference evidence="21 22" key="1">
    <citation type="submission" date="2014-03" db="EMBL/GenBank/DDBJ databases">
        <title>Bradyrhizobium valentinum sp. nov., isolated from effective nodules of Lupinus mariae-josephae, a lupine endemic of basic-lime soils in Eastern Spain.</title>
        <authorList>
            <person name="Duran D."/>
            <person name="Rey L."/>
            <person name="Navarro A."/>
            <person name="Busquets A."/>
            <person name="Imperial J."/>
            <person name="Ruiz-Argueso T."/>
        </authorList>
    </citation>
    <scope>NUCLEOTIDE SEQUENCE [LARGE SCALE GENOMIC DNA]</scope>
    <source>
        <strain evidence="21 22">Ro19</strain>
    </source>
</reference>
<keyword evidence="15" id="KW-0902">Two-component regulatory system</keyword>
<dbReference type="CDD" id="cd18773">
    <property type="entry name" value="PDC1_HK_sensor"/>
    <property type="match status" value="1"/>
</dbReference>
<evidence type="ECO:0000256" key="16">
    <source>
        <dbReference type="ARBA" id="ARBA00023014"/>
    </source>
</evidence>
<evidence type="ECO:0000256" key="14">
    <source>
        <dbReference type="ARBA" id="ARBA00023004"/>
    </source>
</evidence>
<keyword evidence="14" id="KW-0408">Iron</keyword>
<keyword evidence="19" id="KW-1133">Transmembrane helix</keyword>
<dbReference type="PROSITE" id="PS50109">
    <property type="entry name" value="HIS_KIN"/>
    <property type="match status" value="1"/>
</dbReference>
<evidence type="ECO:0000256" key="11">
    <source>
        <dbReference type="ARBA" id="ARBA00022741"/>
    </source>
</evidence>
<keyword evidence="11" id="KW-0547">Nucleotide-binding</keyword>
<evidence type="ECO:0000256" key="9">
    <source>
        <dbReference type="ARBA" id="ARBA00022679"/>
    </source>
</evidence>
<evidence type="ECO:0000256" key="15">
    <source>
        <dbReference type="ARBA" id="ARBA00023012"/>
    </source>
</evidence>
<dbReference type="RefSeq" id="WP_057846152.1">
    <property type="nucleotide sequence ID" value="NZ_LLYA01000177.1"/>
</dbReference>
<keyword evidence="16" id="KW-0411">Iron-sulfur</keyword>
<dbReference type="EC" id="2.7.13.3" evidence="4"/>
<organism evidence="21 22">
    <name type="scientific">Bradyrhizobium retamae</name>
    <dbReference type="NCBI Taxonomy" id="1300035"/>
    <lineage>
        <taxon>Bacteria</taxon>
        <taxon>Pseudomonadati</taxon>
        <taxon>Pseudomonadota</taxon>
        <taxon>Alphaproteobacteria</taxon>
        <taxon>Hyphomicrobiales</taxon>
        <taxon>Nitrobacteraceae</taxon>
        <taxon>Bradyrhizobium</taxon>
    </lineage>
</organism>
<dbReference type="InterPro" id="IPR035965">
    <property type="entry name" value="PAS-like_dom_sf"/>
</dbReference>
<comment type="function">
    <text evidence="17">Member of the two-component regulatory system NreB/NreC involved in the control of dissimilatory nitrate/nitrite reduction in response to oxygen. NreB functions as a direct oxygen sensor histidine kinase which is autophosphorylated, in the absence of oxygen, probably at the conserved histidine residue, and transfers its phosphate group probably to a conserved aspartate residue of NreC. NreB/NreC activates the expression of the nitrate (narGHJI) and nitrite (nir) reductase operons, as well as the putative nitrate transporter gene narT.</text>
</comment>
<dbReference type="GO" id="GO:0046983">
    <property type="term" value="F:protein dimerization activity"/>
    <property type="evidence" value="ECO:0007669"/>
    <property type="project" value="InterPro"/>
</dbReference>
<keyword evidence="7" id="KW-0963">Cytoplasm</keyword>
<dbReference type="InterPro" id="IPR036890">
    <property type="entry name" value="HATPase_C_sf"/>
</dbReference>
<dbReference type="Pfam" id="PF02518">
    <property type="entry name" value="HATPase_c"/>
    <property type="match status" value="1"/>
</dbReference>
<evidence type="ECO:0000313" key="21">
    <source>
        <dbReference type="EMBL" id="KRR20492.1"/>
    </source>
</evidence>
<dbReference type="Gene3D" id="3.30.565.10">
    <property type="entry name" value="Histidine kinase-like ATPase, C-terminal domain"/>
    <property type="match status" value="1"/>
</dbReference>
<keyword evidence="8" id="KW-0597">Phosphoprotein</keyword>
<keyword evidence="9" id="KW-0808">Transferase</keyword>
<dbReference type="Gene3D" id="3.30.450.20">
    <property type="entry name" value="PAS domain"/>
    <property type="match status" value="2"/>
</dbReference>
<feature type="transmembrane region" description="Helical" evidence="19">
    <location>
        <begin position="281"/>
        <end position="301"/>
    </location>
</feature>
<keyword evidence="12 21" id="KW-0418">Kinase</keyword>
<evidence type="ECO:0000256" key="10">
    <source>
        <dbReference type="ARBA" id="ARBA00022723"/>
    </source>
</evidence>
<evidence type="ECO:0000256" key="7">
    <source>
        <dbReference type="ARBA" id="ARBA00022490"/>
    </source>
</evidence>
<evidence type="ECO:0000256" key="17">
    <source>
        <dbReference type="ARBA" id="ARBA00024827"/>
    </source>
</evidence>
<dbReference type="InterPro" id="IPR004358">
    <property type="entry name" value="Sig_transdc_His_kin-like_C"/>
</dbReference>
<dbReference type="GO" id="GO:0000155">
    <property type="term" value="F:phosphorelay sensor kinase activity"/>
    <property type="evidence" value="ECO:0007669"/>
    <property type="project" value="InterPro"/>
</dbReference>
<keyword evidence="6" id="KW-0004">4Fe-4S</keyword>
<dbReference type="PANTHER" id="PTHR24421:SF10">
    <property type="entry name" value="NITRATE_NITRITE SENSOR PROTEIN NARQ"/>
    <property type="match status" value="1"/>
</dbReference>
<dbReference type="SUPFAM" id="SSF55874">
    <property type="entry name" value="ATPase domain of HSP90 chaperone/DNA topoisomerase II/histidine kinase"/>
    <property type="match status" value="1"/>
</dbReference>
<dbReference type="GO" id="GO:0016020">
    <property type="term" value="C:membrane"/>
    <property type="evidence" value="ECO:0007669"/>
    <property type="project" value="InterPro"/>
</dbReference>
<dbReference type="InterPro" id="IPR005467">
    <property type="entry name" value="His_kinase_dom"/>
</dbReference>
<evidence type="ECO:0000256" key="6">
    <source>
        <dbReference type="ARBA" id="ARBA00022485"/>
    </source>
</evidence>
<accession>A0A0R3MKS2</accession>
<dbReference type="AlphaFoldDB" id="A0A0R3MKS2"/>
<comment type="cofactor">
    <cofactor evidence="2">
        <name>[4Fe-4S] cluster</name>
        <dbReference type="ChEBI" id="CHEBI:49883"/>
    </cofactor>
</comment>
<keyword evidence="22" id="KW-1185">Reference proteome</keyword>
<dbReference type="PRINTS" id="PR00344">
    <property type="entry name" value="BCTRLSENSOR"/>
</dbReference>
<comment type="catalytic activity">
    <reaction evidence="1">
        <text>ATP + protein L-histidine = ADP + protein N-phospho-L-histidine.</text>
        <dbReference type="EC" id="2.7.13.3"/>
    </reaction>
</comment>
<evidence type="ECO:0000256" key="13">
    <source>
        <dbReference type="ARBA" id="ARBA00022840"/>
    </source>
</evidence>
<dbReference type="Pfam" id="PF07730">
    <property type="entry name" value="HisKA_3"/>
    <property type="match status" value="1"/>
</dbReference>
<proteinExistence type="predicted"/>
<evidence type="ECO:0000259" key="20">
    <source>
        <dbReference type="PROSITE" id="PS50109"/>
    </source>
</evidence>
<dbReference type="GO" id="GO:0005737">
    <property type="term" value="C:cytoplasm"/>
    <property type="evidence" value="ECO:0007669"/>
    <property type="project" value="UniProtKB-SubCell"/>
</dbReference>
<dbReference type="InterPro" id="IPR000014">
    <property type="entry name" value="PAS"/>
</dbReference>
<feature type="domain" description="Histidine kinase" evidence="20">
    <location>
        <begin position="578"/>
        <end position="674"/>
    </location>
</feature>
<evidence type="ECO:0000256" key="2">
    <source>
        <dbReference type="ARBA" id="ARBA00001966"/>
    </source>
</evidence>
<dbReference type="InterPro" id="IPR003594">
    <property type="entry name" value="HATPase_dom"/>
</dbReference>
<keyword evidence="19" id="KW-0812">Transmembrane</keyword>
<keyword evidence="13" id="KW-0067">ATP-binding</keyword>
<dbReference type="PANTHER" id="PTHR24421">
    <property type="entry name" value="NITRATE/NITRITE SENSOR PROTEIN NARX-RELATED"/>
    <property type="match status" value="1"/>
</dbReference>
<keyword evidence="10" id="KW-0479">Metal-binding</keyword>
<evidence type="ECO:0000256" key="12">
    <source>
        <dbReference type="ARBA" id="ARBA00022777"/>
    </source>
</evidence>
<dbReference type="InterPro" id="IPR050482">
    <property type="entry name" value="Sensor_HK_TwoCompSys"/>
</dbReference>
<dbReference type="SUPFAM" id="SSF55785">
    <property type="entry name" value="PYP-like sensor domain (PAS domain)"/>
    <property type="match status" value="1"/>
</dbReference>
<name>A0A0R3MKS2_9BRAD</name>
<dbReference type="EMBL" id="LLYA01000177">
    <property type="protein sequence ID" value="KRR20492.1"/>
    <property type="molecule type" value="Genomic_DNA"/>
</dbReference>
<dbReference type="OrthoDB" id="9778496at2"/>
<evidence type="ECO:0000256" key="18">
    <source>
        <dbReference type="ARBA" id="ARBA00030800"/>
    </source>
</evidence>
<dbReference type="Proteomes" id="UP000052023">
    <property type="component" value="Unassembled WGS sequence"/>
</dbReference>
<feature type="transmembrane region" description="Helical" evidence="19">
    <location>
        <begin position="12"/>
        <end position="34"/>
    </location>
</feature>
<sequence length="678" mass="73994">MALSTSSTAGRSLILLMMAAAIPVLLFGGWVAFLNARQDRNAARLAAFEALDRVTSRVTSELATQVELAEALAASAALDQPDLEMFYREAKRLKDAHPLWETIELVDTEGRQVLNLLRPMGVQLGATADRENFNKVVQTQEPAIGGIGPLGPISGKRLVALRAPVKRDGRLNFVLTIALVPDAVSQILRHAGAPKGWVGVVADAKGNIVARTIKEQFELGRPASESVRAAIQRSSEGAYVGRTLEGVEVDAVYRSLPGTGGWSVHLGLPTESLNAPVRWSAYLLAGGGAVSIALAIALAWLTGIDLAQRRHEQEAQAAIALGLSEERRKLAIEAAELGVFNWNLKSGEVLVSHRAQDLLNLPARPGETWDRVYPHELFLAGIHPSDRDFVAQALRGSVHEKPTVIEFRTRDVDHNVRWRRVTGRPSQVNPDMHDIVFGVVIDIDAAKQAEMERIKLLRRLSVAEENERRRIARELHDQIGQSVTGLLLGLKNLEHSIGPGVDRSRADRILWLQTLANGIGRDLHRVATDLRPTALDDLGLHDAVKALCSEWRRRFHIKVDLQILGIPNPVPSDIEIAVYRAIQEALTNILKHAKAQNVSVVIDQRLHELRTVVEDDGVGFSPEAAAPFECERKASGRLGLSGMRERLSLIGGTIVIESELGVGTTLFISIPLGSGRDP</sequence>
<dbReference type="GO" id="GO:0051539">
    <property type="term" value="F:4 iron, 4 sulfur cluster binding"/>
    <property type="evidence" value="ECO:0007669"/>
    <property type="project" value="UniProtKB-KW"/>
</dbReference>
<evidence type="ECO:0000313" key="22">
    <source>
        <dbReference type="Proteomes" id="UP000052023"/>
    </source>
</evidence>
<dbReference type="CDD" id="cd00130">
    <property type="entry name" value="PAS"/>
    <property type="match status" value="1"/>
</dbReference>
<evidence type="ECO:0000256" key="4">
    <source>
        <dbReference type="ARBA" id="ARBA00012438"/>
    </source>
</evidence>
<protein>
    <recommendedName>
        <fullName evidence="5">Oxygen sensor histidine kinase NreB</fullName>
        <ecNumber evidence="4">2.7.13.3</ecNumber>
    </recommendedName>
    <alternativeName>
        <fullName evidence="18">Nitrogen regulation protein B</fullName>
    </alternativeName>
</protein>
<comment type="subcellular location">
    <subcellularLocation>
        <location evidence="3">Cytoplasm</location>
    </subcellularLocation>
</comment>
<keyword evidence="19" id="KW-0472">Membrane</keyword>
<evidence type="ECO:0000256" key="1">
    <source>
        <dbReference type="ARBA" id="ARBA00000085"/>
    </source>
</evidence>
<dbReference type="GO" id="GO:0046872">
    <property type="term" value="F:metal ion binding"/>
    <property type="evidence" value="ECO:0007669"/>
    <property type="project" value="UniProtKB-KW"/>
</dbReference>